<evidence type="ECO:0000259" key="2">
    <source>
        <dbReference type="Pfam" id="PF10756"/>
    </source>
</evidence>
<evidence type="ECO:0000256" key="1">
    <source>
        <dbReference type="SAM" id="Phobius"/>
    </source>
</evidence>
<keyword evidence="1" id="KW-0812">Transmembrane</keyword>
<dbReference type="Proteomes" id="UP000321863">
    <property type="component" value="Unassembled WGS sequence"/>
</dbReference>
<organism evidence="3 4">
    <name type="scientific">Chryseobacterium hagamense</name>
    <dbReference type="NCBI Taxonomy" id="395935"/>
    <lineage>
        <taxon>Bacteria</taxon>
        <taxon>Pseudomonadati</taxon>
        <taxon>Bacteroidota</taxon>
        <taxon>Flavobacteriia</taxon>
        <taxon>Flavobacteriales</taxon>
        <taxon>Weeksellaceae</taxon>
        <taxon>Chryseobacterium group</taxon>
        <taxon>Chryseobacterium</taxon>
    </lineage>
</organism>
<keyword evidence="1" id="KW-1133">Transmembrane helix</keyword>
<dbReference type="AlphaFoldDB" id="A0A511YQ71"/>
<protein>
    <recommendedName>
        <fullName evidence="2">Low molecular weight protein antigen 6 PH domain-containing protein</fullName>
    </recommendedName>
</protein>
<proteinExistence type="predicted"/>
<accession>A0A511YQ71</accession>
<dbReference type="InterPro" id="IPR019692">
    <property type="entry name" value="CFP-6_PH"/>
</dbReference>
<evidence type="ECO:0000313" key="3">
    <source>
        <dbReference type="EMBL" id="GEN77342.1"/>
    </source>
</evidence>
<dbReference type="InterPro" id="IPR048136">
    <property type="entry name" value="STM3941-like"/>
</dbReference>
<sequence>MSTIFIIIGISMTDNNRLSSVFIIFFFGLCLLTFIVNLMPGASYLKIDDQGIAMKNLFRSTFIPWRSVSGFRTKNFFLNTMVVFDLNQDLPETSGMKVKTGAFPDTYGMSGKKLAALLNEQKERFDRV</sequence>
<dbReference type="EMBL" id="BJYJ01000021">
    <property type="protein sequence ID" value="GEN77342.1"/>
    <property type="molecule type" value="Genomic_DNA"/>
</dbReference>
<gene>
    <name evidence="3" type="ORF">CHA01nite_30820</name>
</gene>
<keyword evidence="4" id="KW-1185">Reference proteome</keyword>
<dbReference type="Pfam" id="PF10756">
    <property type="entry name" value="bPH_6"/>
    <property type="match status" value="1"/>
</dbReference>
<dbReference type="NCBIfam" id="NF041635">
    <property type="entry name" value="STM3941_fam"/>
    <property type="match status" value="1"/>
</dbReference>
<comment type="caution">
    <text evidence="3">The sequence shown here is derived from an EMBL/GenBank/DDBJ whole genome shotgun (WGS) entry which is preliminary data.</text>
</comment>
<evidence type="ECO:0000313" key="4">
    <source>
        <dbReference type="Proteomes" id="UP000321863"/>
    </source>
</evidence>
<feature type="domain" description="Low molecular weight protein antigen 6 PH" evidence="2">
    <location>
        <begin position="45"/>
        <end position="75"/>
    </location>
</feature>
<reference evidence="3 4" key="1">
    <citation type="submission" date="2019-07" db="EMBL/GenBank/DDBJ databases">
        <title>Whole genome shotgun sequence of Chryseobacterium hagamense NBRC 105253.</title>
        <authorList>
            <person name="Hosoyama A."/>
            <person name="Uohara A."/>
            <person name="Ohji S."/>
            <person name="Ichikawa N."/>
        </authorList>
    </citation>
    <scope>NUCLEOTIDE SEQUENCE [LARGE SCALE GENOMIC DNA]</scope>
    <source>
        <strain evidence="3 4">NBRC 105253</strain>
    </source>
</reference>
<keyword evidence="1" id="KW-0472">Membrane</keyword>
<feature type="transmembrane region" description="Helical" evidence="1">
    <location>
        <begin position="21"/>
        <end position="45"/>
    </location>
</feature>
<name>A0A511YQ71_9FLAO</name>